<sequence length="233" mass="25546">MVVGRLVFDFARHSVEKTIRVKQFDSETRNLLVVLLNDGEPYEMPEGAIVRIECKKSDGEEILNDCTYVENLITAEITEQMTAAAGYAECAISVYEKESYIASWTFNIKVDTAVIVGDKIASTIEYKAIINALQEVEKSKDTVEEATILAATAMKTANDTIGIANQVKEEATAAAAASKEAVKVATAAAEQAQNYKGLIEDIYNNIDKLNDFAEEAWLDKSYLGSGYLSETTE</sequence>
<dbReference type="Pfam" id="PF10651">
    <property type="entry name" value="BppU_N"/>
    <property type="match status" value="1"/>
</dbReference>
<dbReference type="Gene3D" id="2.60.40.3350">
    <property type="match status" value="1"/>
</dbReference>
<evidence type="ECO:0000313" key="2">
    <source>
        <dbReference type="EMBL" id="RGQ50627.1"/>
    </source>
</evidence>
<feature type="domain" description="BppU N-terminal" evidence="1">
    <location>
        <begin position="15"/>
        <end position="135"/>
    </location>
</feature>
<evidence type="ECO:0000259" key="1">
    <source>
        <dbReference type="Pfam" id="PF10651"/>
    </source>
</evidence>
<dbReference type="AlphaFoldDB" id="A0A3R5W048"/>
<dbReference type="EMBL" id="QRTF01000011">
    <property type="protein sequence ID" value="RGQ50627.1"/>
    <property type="molecule type" value="Genomic_DNA"/>
</dbReference>
<dbReference type="RefSeq" id="WP_118109519.1">
    <property type="nucleotide sequence ID" value="NZ_QRTF01000011.1"/>
</dbReference>
<organism evidence="2 3">
    <name type="scientific">Roseburia inulinivorans</name>
    <dbReference type="NCBI Taxonomy" id="360807"/>
    <lineage>
        <taxon>Bacteria</taxon>
        <taxon>Bacillati</taxon>
        <taxon>Bacillota</taxon>
        <taxon>Clostridia</taxon>
        <taxon>Lachnospirales</taxon>
        <taxon>Lachnospiraceae</taxon>
        <taxon>Roseburia</taxon>
    </lineage>
</organism>
<proteinExistence type="predicted"/>
<comment type="caution">
    <text evidence="2">The sequence shown here is derived from an EMBL/GenBank/DDBJ whole genome shotgun (WGS) entry which is preliminary data.</text>
</comment>
<gene>
    <name evidence="2" type="ORF">DWY96_06670</name>
</gene>
<protein>
    <submittedName>
        <fullName evidence="2">DUF2479 domain-containing protein</fullName>
    </submittedName>
</protein>
<dbReference type="Proteomes" id="UP000283738">
    <property type="component" value="Unassembled WGS sequence"/>
</dbReference>
<evidence type="ECO:0000313" key="3">
    <source>
        <dbReference type="Proteomes" id="UP000283738"/>
    </source>
</evidence>
<reference evidence="2 3" key="1">
    <citation type="submission" date="2018-08" db="EMBL/GenBank/DDBJ databases">
        <title>A genome reference for cultivated species of the human gut microbiota.</title>
        <authorList>
            <person name="Zou Y."/>
            <person name="Xue W."/>
            <person name="Luo G."/>
        </authorList>
    </citation>
    <scope>NUCLEOTIDE SEQUENCE [LARGE SCALE GENOMIC DNA]</scope>
    <source>
        <strain evidence="2 3">AF28-15</strain>
    </source>
</reference>
<accession>A0A3R5W048</accession>
<dbReference type="InterPro" id="IPR018913">
    <property type="entry name" value="BppU_N"/>
</dbReference>
<name>A0A3R5W048_9FIRM</name>